<evidence type="ECO:0000313" key="2">
    <source>
        <dbReference type="EMBL" id="MCG2462006.1"/>
    </source>
</evidence>
<keyword evidence="2" id="KW-0808">Transferase</keyword>
<keyword evidence="3" id="KW-1185">Reference proteome</keyword>
<dbReference type="InterPro" id="IPR000182">
    <property type="entry name" value="GNAT_dom"/>
</dbReference>
<evidence type="ECO:0000259" key="1">
    <source>
        <dbReference type="Pfam" id="PF00583"/>
    </source>
</evidence>
<name>A0AAE3EYP5_9FLAO</name>
<sequence length="229" mass="27184">MENMGENNSPAKLPVQIRQSRRVSAFQRYRDVIKNGMFLFGVKNRLERLGIEIMPYYWVGEGMEDCTEPGIKGDISEFTLINLSLEEIKMLWKDAGDRVLEGRVEEYRQCPYCVGLEHHGEIAAYMFIGFKDLNFKGKLFPLKENEAYLANMWTFHSFRGRNLAPYLRYKCYQLLKEQGRDTNYSITEYFNKSSIKFKNKLNAKNLNLFIYFNFFGKWQKHYLLKTYTD</sequence>
<comment type="caution">
    <text evidence="2">The sequence shown here is derived from an EMBL/GenBank/DDBJ whole genome shotgun (WGS) entry which is preliminary data.</text>
</comment>
<dbReference type="EMBL" id="JAIRBC010000023">
    <property type="protein sequence ID" value="MCG2462006.1"/>
    <property type="molecule type" value="Genomic_DNA"/>
</dbReference>
<keyword evidence="2" id="KW-0012">Acyltransferase</keyword>
<accession>A0AAE3EYP5</accession>
<gene>
    <name evidence="2" type="ORF">K8352_14700</name>
</gene>
<dbReference type="GO" id="GO:0016747">
    <property type="term" value="F:acyltransferase activity, transferring groups other than amino-acyl groups"/>
    <property type="evidence" value="ECO:0007669"/>
    <property type="project" value="InterPro"/>
</dbReference>
<dbReference type="Gene3D" id="3.40.630.30">
    <property type="match status" value="1"/>
</dbReference>
<dbReference type="AlphaFoldDB" id="A0AAE3EYP5"/>
<evidence type="ECO:0000313" key="3">
    <source>
        <dbReference type="Proteomes" id="UP001200642"/>
    </source>
</evidence>
<dbReference type="InterPro" id="IPR016181">
    <property type="entry name" value="Acyl_CoA_acyltransferase"/>
</dbReference>
<protein>
    <submittedName>
        <fullName evidence="2">GNAT family N-acetyltransferase</fullName>
        <ecNumber evidence="2">2.3.1.-</ecNumber>
    </submittedName>
</protein>
<dbReference type="EC" id="2.3.1.-" evidence="2"/>
<feature type="domain" description="N-acetyltransferase" evidence="1">
    <location>
        <begin position="90"/>
        <end position="197"/>
    </location>
</feature>
<proteinExistence type="predicted"/>
<organism evidence="2 3">
    <name type="scientific">Cerina litoralis</name>
    <dbReference type="NCBI Taxonomy" id="2874477"/>
    <lineage>
        <taxon>Bacteria</taxon>
        <taxon>Pseudomonadati</taxon>
        <taxon>Bacteroidota</taxon>
        <taxon>Flavobacteriia</taxon>
        <taxon>Flavobacteriales</taxon>
        <taxon>Flavobacteriaceae</taxon>
        <taxon>Cerina</taxon>
    </lineage>
</organism>
<dbReference type="SUPFAM" id="SSF55729">
    <property type="entry name" value="Acyl-CoA N-acyltransferases (Nat)"/>
    <property type="match status" value="1"/>
</dbReference>
<reference evidence="2" key="1">
    <citation type="submission" date="2023-02" db="EMBL/GenBank/DDBJ databases">
        <title>Genome of Flavobacteriaceae gen. nov. sp. strain F89.</title>
        <authorList>
            <person name="Wang Y."/>
        </authorList>
    </citation>
    <scope>NUCLEOTIDE SEQUENCE</scope>
    <source>
        <strain evidence="2">F89</strain>
    </source>
</reference>
<dbReference type="Proteomes" id="UP001200642">
    <property type="component" value="Unassembled WGS sequence"/>
</dbReference>
<dbReference type="RefSeq" id="WP_317903147.1">
    <property type="nucleotide sequence ID" value="NZ_JAIRBC010000023.1"/>
</dbReference>
<dbReference type="Pfam" id="PF00583">
    <property type="entry name" value="Acetyltransf_1"/>
    <property type="match status" value="1"/>
</dbReference>